<feature type="compositionally biased region" description="Gly residues" evidence="5">
    <location>
        <begin position="519"/>
        <end position="529"/>
    </location>
</feature>
<name>A0A9P7ZKD4_9HYPO</name>
<dbReference type="PANTHER" id="PTHR12618:SF20">
    <property type="entry name" value="PHD AND RING FINGER DOMAIN-CONTAINING PROTEIN 1"/>
    <property type="match status" value="1"/>
</dbReference>
<feature type="domain" description="PHD-type" evidence="6">
    <location>
        <begin position="134"/>
        <end position="182"/>
    </location>
</feature>
<dbReference type="InterPro" id="IPR019787">
    <property type="entry name" value="Znf_PHD-finger"/>
</dbReference>
<accession>A0A9P7ZKD4</accession>
<evidence type="ECO:0000259" key="6">
    <source>
        <dbReference type="PROSITE" id="PS50016"/>
    </source>
</evidence>
<dbReference type="CDD" id="cd15545">
    <property type="entry name" value="PHD_BAZ2A_like"/>
    <property type="match status" value="1"/>
</dbReference>
<evidence type="ECO:0000256" key="1">
    <source>
        <dbReference type="ARBA" id="ARBA00022723"/>
    </source>
</evidence>
<dbReference type="InterPro" id="IPR019786">
    <property type="entry name" value="Zinc_finger_PHD-type_CS"/>
</dbReference>
<evidence type="ECO:0000313" key="8">
    <source>
        <dbReference type="EMBL" id="KAG9253292.1"/>
    </source>
</evidence>
<dbReference type="AlphaFoldDB" id="A0A9P7ZKD4"/>
<reference evidence="8" key="1">
    <citation type="journal article" date="2021" name="IMA Fungus">
        <title>Genomic characterization of three marine fungi, including Emericellopsis atlantica sp. nov. with signatures of a generalist lifestyle and marine biomass degradation.</title>
        <authorList>
            <person name="Hagestad O.C."/>
            <person name="Hou L."/>
            <person name="Andersen J.H."/>
            <person name="Hansen E.H."/>
            <person name="Altermark B."/>
            <person name="Li C."/>
            <person name="Kuhnert E."/>
            <person name="Cox R.J."/>
            <person name="Crous P.W."/>
            <person name="Spatafora J.W."/>
            <person name="Lail K."/>
            <person name="Amirebrahimi M."/>
            <person name="Lipzen A."/>
            <person name="Pangilinan J."/>
            <person name="Andreopoulos W."/>
            <person name="Hayes R.D."/>
            <person name="Ng V."/>
            <person name="Grigoriev I.V."/>
            <person name="Jackson S.A."/>
            <person name="Sutton T.D.S."/>
            <person name="Dobson A.D.W."/>
            <person name="Rama T."/>
        </authorList>
    </citation>
    <scope>NUCLEOTIDE SEQUENCE</scope>
    <source>
        <strain evidence="8">TS7</strain>
    </source>
</reference>
<comment type="caution">
    <text evidence="8">The sequence shown here is derived from an EMBL/GenBank/DDBJ whole genome shotgun (WGS) entry which is preliminary data.</text>
</comment>
<feature type="compositionally biased region" description="Basic residues" evidence="5">
    <location>
        <begin position="367"/>
        <end position="377"/>
    </location>
</feature>
<dbReference type="PROSITE" id="PS50016">
    <property type="entry name" value="ZF_PHD_2"/>
    <property type="match status" value="1"/>
</dbReference>
<dbReference type="Gene3D" id="3.30.40.10">
    <property type="entry name" value="Zinc/RING finger domain, C3HC4 (zinc finger)"/>
    <property type="match status" value="2"/>
</dbReference>
<keyword evidence="9" id="KW-1185">Reference proteome</keyword>
<dbReference type="InterPro" id="IPR047157">
    <property type="entry name" value="PHRF1/Atg35"/>
</dbReference>
<evidence type="ECO:0000259" key="7">
    <source>
        <dbReference type="PROSITE" id="PS50089"/>
    </source>
</evidence>
<feature type="compositionally biased region" description="Low complexity" evidence="5">
    <location>
        <begin position="381"/>
        <end position="390"/>
    </location>
</feature>
<dbReference type="SUPFAM" id="SSF57850">
    <property type="entry name" value="RING/U-box"/>
    <property type="match status" value="1"/>
</dbReference>
<feature type="region of interest" description="Disordered" evidence="5">
    <location>
        <begin position="333"/>
        <end position="580"/>
    </location>
</feature>
<dbReference type="Pfam" id="PF00628">
    <property type="entry name" value="PHD"/>
    <property type="match status" value="1"/>
</dbReference>
<evidence type="ECO:0000256" key="4">
    <source>
        <dbReference type="PROSITE-ProRule" id="PRU00175"/>
    </source>
</evidence>
<evidence type="ECO:0000313" key="9">
    <source>
        <dbReference type="Proteomes" id="UP000887229"/>
    </source>
</evidence>
<dbReference type="InterPro" id="IPR001841">
    <property type="entry name" value="Znf_RING"/>
</dbReference>
<feature type="compositionally biased region" description="Polar residues" evidence="5">
    <location>
        <begin position="486"/>
        <end position="496"/>
    </location>
</feature>
<dbReference type="GeneID" id="70296645"/>
<dbReference type="GO" id="GO:0051603">
    <property type="term" value="P:proteolysis involved in protein catabolic process"/>
    <property type="evidence" value="ECO:0007669"/>
    <property type="project" value="UniProtKB-ARBA"/>
</dbReference>
<feature type="compositionally biased region" description="Polar residues" evidence="5">
    <location>
        <begin position="404"/>
        <end position="417"/>
    </location>
</feature>
<proteinExistence type="predicted"/>
<dbReference type="PANTHER" id="PTHR12618">
    <property type="entry name" value="PHD AND RING FINGER DOMAIN-CONTAINING PROTEIN 1"/>
    <property type="match status" value="1"/>
</dbReference>
<dbReference type="InterPro" id="IPR013083">
    <property type="entry name" value="Znf_RING/FYVE/PHD"/>
</dbReference>
<organism evidence="8 9">
    <name type="scientific">Emericellopsis atlantica</name>
    <dbReference type="NCBI Taxonomy" id="2614577"/>
    <lineage>
        <taxon>Eukaryota</taxon>
        <taxon>Fungi</taxon>
        <taxon>Dikarya</taxon>
        <taxon>Ascomycota</taxon>
        <taxon>Pezizomycotina</taxon>
        <taxon>Sordariomycetes</taxon>
        <taxon>Hypocreomycetidae</taxon>
        <taxon>Hypocreales</taxon>
        <taxon>Bionectriaceae</taxon>
        <taxon>Emericellopsis</taxon>
    </lineage>
</organism>
<dbReference type="PROSITE" id="PS50089">
    <property type="entry name" value="ZF_RING_2"/>
    <property type="match status" value="1"/>
</dbReference>
<dbReference type="SUPFAM" id="SSF57903">
    <property type="entry name" value="FYVE/PHD zinc finger"/>
    <property type="match status" value="1"/>
</dbReference>
<feature type="region of interest" description="Disordered" evidence="5">
    <location>
        <begin position="188"/>
        <end position="214"/>
    </location>
</feature>
<gene>
    <name evidence="8" type="ORF">F5Z01DRAFT_682094</name>
</gene>
<dbReference type="SMART" id="SM00249">
    <property type="entry name" value="PHD"/>
    <property type="match status" value="1"/>
</dbReference>
<dbReference type="EMBL" id="MU251258">
    <property type="protein sequence ID" value="KAG9253292.1"/>
    <property type="molecule type" value="Genomic_DNA"/>
</dbReference>
<dbReference type="InterPro" id="IPR001965">
    <property type="entry name" value="Znf_PHD"/>
</dbReference>
<keyword evidence="2 4" id="KW-0863">Zinc-finger</keyword>
<dbReference type="Proteomes" id="UP000887229">
    <property type="component" value="Unassembled WGS sequence"/>
</dbReference>
<dbReference type="InterPro" id="IPR011011">
    <property type="entry name" value="Znf_FYVE_PHD"/>
</dbReference>
<feature type="domain" description="RING-type" evidence="7">
    <location>
        <begin position="7"/>
        <end position="86"/>
    </location>
</feature>
<dbReference type="OrthoDB" id="8062037at2759"/>
<protein>
    <recommendedName>
        <fullName evidence="10">PHD and RING finger domain protein</fullName>
    </recommendedName>
</protein>
<dbReference type="PROSITE" id="PS01359">
    <property type="entry name" value="ZF_PHD_1"/>
    <property type="match status" value="1"/>
</dbReference>
<dbReference type="SMART" id="SM00184">
    <property type="entry name" value="RING"/>
    <property type="match status" value="2"/>
</dbReference>
<evidence type="ECO:0000256" key="2">
    <source>
        <dbReference type="ARBA" id="ARBA00022771"/>
    </source>
</evidence>
<evidence type="ECO:0000256" key="5">
    <source>
        <dbReference type="SAM" id="MobiDB-lite"/>
    </source>
</evidence>
<dbReference type="Pfam" id="PF13639">
    <property type="entry name" value="zf-RING_2"/>
    <property type="match status" value="1"/>
</dbReference>
<sequence>MSEPEQCIICLDSLPLPRSSGPALVADSVLQVPPTTVDAENNNKQENDEAANLLNVVAALDGCEHIIHDACIRSWAQKTNTCPICRNIFHTVRVFNGVDGTAISQYEVEDKKQIAEFDIQQWLGENAEEEPEQSNPCPICNSAEQENVLLLCDSCDAAYHTHCVGLDDIPDGDWYCMECRHAFQLSDEPGDFASETQPSRRRRTTRPQPRNGRGYHVRTRARLRRARQQARNVEWQGPWGQFAGRLYDLAEVDLDNFDDEDEEMGQYRQFQQLDRREVERWRQRFDIAQRWGAQDAFAHNIPPAISEQLQPAPPPPPQETRDERRAWGAFELARAAEEGSTASRSRKRKTRSITASPAEPTQEPERKLKRPRTRRLATTHAEGSGSGSAPSPVPGPSTAPAADATTNGHGATVNGSSVRPERTGPALVSSLLKELEPSSTSDDETSQIVPGRFVRTGASSPVLSPAPSNPGTPRGLSMSPPPFQGRPSSPTLSLSTHIEPRFGPAPYSPAAARKQANGHGSGSGSGSGSEGSDSDSRSNRQRRGRRPEIQQPRPRHARQTQQAAVAEHSPNRGSVITQEEKKSINDIVKSALRPHWHAQRLNTDQYASINRDVSRKLYEEVRDANSLDEDTRRMWESKASSEVERALVKLNSETTT</sequence>
<evidence type="ECO:0000256" key="3">
    <source>
        <dbReference type="ARBA" id="ARBA00022833"/>
    </source>
</evidence>
<dbReference type="GO" id="GO:0008270">
    <property type="term" value="F:zinc ion binding"/>
    <property type="evidence" value="ECO:0007669"/>
    <property type="project" value="UniProtKB-KW"/>
</dbReference>
<evidence type="ECO:0008006" key="10">
    <source>
        <dbReference type="Google" id="ProtNLM"/>
    </source>
</evidence>
<keyword evidence="3" id="KW-0862">Zinc</keyword>
<keyword evidence="1" id="KW-0479">Metal-binding</keyword>
<dbReference type="RefSeq" id="XP_046117216.1">
    <property type="nucleotide sequence ID" value="XM_046265742.1"/>
</dbReference>